<accession>A0A3M7SUB2</accession>
<reference evidence="1 2" key="1">
    <citation type="journal article" date="2018" name="Sci. Rep.">
        <title>Genomic signatures of local adaptation to the degree of environmental predictability in rotifers.</title>
        <authorList>
            <person name="Franch-Gras L."/>
            <person name="Hahn C."/>
            <person name="Garcia-Roger E.M."/>
            <person name="Carmona M.J."/>
            <person name="Serra M."/>
            <person name="Gomez A."/>
        </authorList>
    </citation>
    <scope>NUCLEOTIDE SEQUENCE [LARGE SCALE GENOMIC DNA]</scope>
    <source>
        <strain evidence="1">HYR1</strain>
    </source>
</reference>
<evidence type="ECO:0000313" key="1">
    <source>
        <dbReference type="EMBL" id="RNA39217.1"/>
    </source>
</evidence>
<sequence length="69" mass="8357">MCFDWKMITQHFVIRQNFDVQSDDDFDELKNIKNLKIALKNKNSWIAAFKYIKIVSNFDLSIIWMEIQL</sequence>
<keyword evidence="2" id="KW-1185">Reference proteome</keyword>
<evidence type="ECO:0000313" key="2">
    <source>
        <dbReference type="Proteomes" id="UP000276133"/>
    </source>
</evidence>
<dbReference type="EMBL" id="REGN01000774">
    <property type="protein sequence ID" value="RNA39217.1"/>
    <property type="molecule type" value="Genomic_DNA"/>
</dbReference>
<gene>
    <name evidence="1" type="ORF">BpHYR1_009535</name>
</gene>
<proteinExistence type="predicted"/>
<comment type="caution">
    <text evidence="1">The sequence shown here is derived from an EMBL/GenBank/DDBJ whole genome shotgun (WGS) entry which is preliminary data.</text>
</comment>
<dbReference type="Proteomes" id="UP000276133">
    <property type="component" value="Unassembled WGS sequence"/>
</dbReference>
<protein>
    <submittedName>
        <fullName evidence="1">Uncharacterized protein</fullName>
    </submittedName>
</protein>
<dbReference type="AlphaFoldDB" id="A0A3M7SUB2"/>
<organism evidence="1 2">
    <name type="scientific">Brachionus plicatilis</name>
    <name type="common">Marine rotifer</name>
    <name type="synonym">Brachionus muelleri</name>
    <dbReference type="NCBI Taxonomy" id="10195"/>
    <lineage>
        <taxon>Eukaryota</taxon>
        <taxon>Metazoa</taxon>
        <taxon>Spiralia</taxon>
        <taxon>Gnathifera</taxon>
        <taxon>Rotifera</taxon>
        <taxon>Eurotatoria</taxon>
        <taxon>Monogononta</taxon>
        <taxon>Pseudotrocha</taxon>
        <taxon>Ploima</taxon>
        <taxon>Brachionidae</taxon>
        <taxon>Brachionus</taxon>
    </lineage>
</organism>
<name>A0A3M7SUB2_BRAPC</name>